<comment type="subcellular location">
    <subcellularLocation>
        <location evidence="9">Endomembrane system</location>
        <topology evidence="9">Lipid-anchor</topology>
    </subcellularLocation>
    <subcellularLocation>
        <location evidence="1">Membrane</location>
        <topology evidence="1">Lipid-anchor</topology>
        <topology evidence="1">GPI-anchor</topology>
    </subcellularLocation>
</comment>
<dbReference type="InterPro" id="IPR039391">
    <property type="entry name" value="Phytocyanin-like"/>
</dbReference>
<evidence type="ECO:0000256" key="5">
    <source>
        <dbReference type="ARBA" id="ARBA00023157"/>
    </source>
</evidence>
<dbReference type="GO" id="GO:0005886">
    <property type="term" value="C:plasma membrane"/>
    <property type="evidence" value="ECO:0007669"/>
    <property type="project" value="TreeGrafter"/>
</dbReference>
<dbReference type="InterPro" id="IPR003245">
    <property type="entry name" value="Phytocyanin_dom"/>
</dbReference>
<keyword evidence="5" id="KW-1015">Disulfide bond</keyword>
<keyword evidence="11" id="KW-1133">Transmembrane helix</keyword>
<evidence type="ECO:0000313" key="14">
    <source>
        <dbReference type="EMBL" id="TVU09944.1"/>
    </source>
</evidence>
<dbReference type="CDD" id="cd11019">
    <property type="entry name" value="OsENODL1_like"/>
    <property type="match status" value="2"/>
</dbReference>
<dbReference type="InterPro" id="IPR008972">
    <property type="entry name" value="Cupredoxin"/>
</dbReference>
<dbReference type="GO" id="GO:0009055">
    <property type="term" value="F:electron transfer activity"/>
    <property type="evidence" value="ECO:0007669"/>
    <property type="project" value="InterPro"/>
</dbReference>
<evidence type="ECO:0000256" key="8">
    <source>
        <dbReference type="ARBA" id="ARBA00035011"/>
    </source>
</evidence>
<evidence type="ECO:0000256" key="2">
    <source>
        <dbReference type="ARBA" id="ARBA00022622"/>
    </source>
</evidence>
<feature type="chain" id="PRO_5023853306" description="Phytocyanin domain-containing protein" evidence="12">
    <location>
        <begin position="23"/>
        <end position="543"/>
    </location>
</feature>
<dbReference type="PANTHER" id="PTHR33021">
    <property type="entry name" value="BLUE COPPER PROTEIN"/>
    <property type="match status" value="1"/>
</dbReference>
<feature type="transmembrane region" description="Helical" evidence="11">
    <location>
        <begin position="174"/>
        <end position="196"/>
    </location>
</feature>
<evidence type="ECO:0000256" key="7">
    <source>
        <dbReference type="ARBA" id="ARBA00023288"/>
    </source>
</evidence>
<evidence type="ECO:0000256" key="1">
    <source>
        <dbReference type="ARBA" id="ARBA00004589"/>
    </source>
</evidence>
<dbReference type="PROSITE" id="PS51485">
    <property type="entry name" value="PHYTOCYANIN"/>
    <property type="match status" value="2"/>
</dbReference>
<keyword evidence="7" id="KW-0449">Lipoprotein</keyword>
<dbReference type="AlphaFoldDB" id="A0A5J9TF55"/>
<dbReference type="InterPro" id="IPR041846">
    <property type="entry name" value="ENL_dom"/>
</dbReference>
<sequence>MASLPVALFAASCVLLLAASAAAPPPAMHVVGGERGWTVPPSGNAAGEASFDQWAASRRFHVGDLLGFRYSNNDSVLLVRRGGYEQCATTSAVSRFDDGDTRFTLDRPGHVYFVSGAPGHCEAGQRMAVRVTAALSSPATATAPASVPATPGTPSAAAGSTGPATVVLKLTPSVLLWLATVFVFVFLLIFVLLFCWSEEMSIGFSSNEDPDLFVPYVVTFRLEFKMQYCSVDLPYCFVLVPHSIAAWTGSGQELMQLNSFAQLLNLARAAAVMKESMLSLMIEVILLPRASVYEIAVTNKQRPRHPSRSVRIRSASTTFSVWRESSISRAHGMASLPLALVAASCVLLLATSAAAPPPAVHVVGGEKGWTVPPSGTEASSSFNQWAESHRFIVGDVLGFKYSKNDSVLLVPGDGYEQCAMAGAVIRFDGGHTNFTLDRPGILHFISGAPGHCQAGQRMAVRVAAALSSPATAPAPTAVPATPGKPPAAGSTTTSQTIVVLKLTTSAIVWVAIVCLFLFILTCILFCCTREKVRMARTYIRYRG</sequence>
<feature type="region of interest" description="Disordered" evidence="10">
    <location>
        <begin position="471"/>
        <end position="491"/>
    </location>
</feature>
<protein>
    <recommendedName>
        <fullName evidence="13">Phytocyanin domain-containing protein</fullName>
    </recommendedName>
</protein>
<keyword evidence="4 11" id="KW-0472">Membrane</keyword>
<dbReference type="Gene3D" id="2.60.40.420">
    <property type="entry name" value="Cupredoxins - blue copper proteins"/>
    <property type="match status" value="2"/>
</dbReference>
<comment type="caution">
    <text evidence="14">The sequence shown here is derived from an EMBL/GenBank/DDBJ whole genome shotgun (WGS) entry which is preliminary data.</text>
</comment>
<dbReference type="Proteomes" id="UP000324897">
    <property type="component" value="Chromosome 3"/>
</dbReference>
<organism evidence="14 15">
    <name type="scientific">Eragrostis curvula</name>
    <name type="common">weeping love grass</name>
    <dbReference type="NCBI Taxonomy" id="38414"/>
    <lineage>
        <taxon>Eukaryota</taxon>
        <taxon>Viridiplantae</taxon>
        <taxon>Streptophyta</taxon>
        <taxon>Embryophyta</taxon>
        <taxon>Tracheophyta</taxon>
        <taxon>Spermatophyta</taxon>
        <taxon>Magnoliopsida</taxon>
        <taxon>Liliopsida</taxon>
        <taxon>Poales</taxon>
        <taxon>Poaceae</taxon>
        <taxon>PACMAD clade</taxon>
        <taxon>Chloridoideae</taxon>
        <taxon>Eragrostideae</taxon>
        <taxon>Eragrostidinae</taxon>
        <taxon>Eragrostis</taxon>
    </lineage>
</organism>
<dbReference type="Pfam" id="PF02298">
    <property type="entry name" value="Cu_bind_like"/>
    <property type="match status" value="2"/>
</dbReference>
<name>A0A5J9TF55_9POAL</name>
<proteinExistence type="inferred from homology"/>
<keyword evidence="3 12" id="KW-0732">Signal</keyword>
<keyword evidence="11" id="KW-0812">Transmembrane</keyword>
<dbReference type="OrthoDB" id="959565at2759"/>
<dbReference type="FunFam" id="2.60.40.420:FF:000034">
    <property type="entry name" value="Cupredoxin superfamily protein"/>
    <property type="match status" value="2"/>
</dbReference>
<feature type="domain" description="Phytocyanin" evidence="13">
    <location>
        <begin position="27"/>
        <end position="133"/>
    </location>
</feature>
<dbReference type="SUPFAM" id="SSF49503">
    <property type="entry name" value="Cupredoxins"/>
    <property type="match status" value="2"/>
</dbReference>
<evidence type="ECO:0000256" key="11">
    <source>
        <dbReference type="SAM" id="Phobius"/>
    </source>
</evidence>
<evidence type="ECO:0000256" key="9">
    <source>
        <dbReference type="ARBA" id="ARBA00037868"/>
    </source>
</evidence>
<dbReference type="PANTHER" id="PTHR33021:SF269">
    <property type="entry name" value="PHYTOCYANIN DOMAIN-CONTAINING PROTEIN"/>
    <property type="match status" value="1"/>
</dbReference>
<dbReference type="GO" id="GO:0012505">
    <property type="term" value="C:endomembrane system"/>
    <property type="evidence" value="ECO:0007669"/>
    <property type="project" value="UniProtKB-SubCell"/>
</dbReference>
<evidence type="ECO:0000256" key="3">
    <source>
        <dbReference type="ARBA" id="ARBA00022729"/>
    </source>
</evidence>
<evidence type="ECO:0000256" key="4">
    <source>
        <dbReference type="ARBA" id="ARBA00023136"/>
    </source>
</evidence>
<feature type="domain" description="Phytocyanin" evidence="13">
    <location>
        <begin position="359"/>
        <end position="464"/>
    </location>
</feature>
<reference evidence="14 15" key="1">
    <citation type="journal article" date="2019" name="Sci. Rep.">
        <title>A high-quality genome of Eragrostis curvula grass provides insights into Poaceae evolution and supports new strategies to enhance forage quality.</title>
        <authorList>
            <person name="Carballo J."/>
            <person name="Santos B.A.C.M."/>
            <person name="Zappacosta D."/>
            <person name="Garbus I."/>
            <person name="Selva J.P."/>
            <person name="Gallo C.A."/>
            <person name="Diaz A."/>
            <person name="Albertini E."/>
            <person name="Caccamo M."/>
            <person name="Echenique V."/>
        </authorList>
    </citation>
    <scope>NUCLEOTIDE SEQUENCE [LARGE SCALE GENOMIC DNA]</scope>
    <source>
        <strain evidence="15">cv. Victoria</strain>
        <tissue evidence="14">Leaf</tissue>
    </source>
</reference>
<gene>
    <name evidence="14" type="ORF">EJB05_43443</name>
</gene>
<dbReference type="EMBL" id="RWGY01000039">
    <property type="protein sequence ID" value="TVU09944.1"/>
    <property type="molecule type" value="Genomic_DNA"/>
</dbReference>
<evidence type="ECO:0000259" key="13">
    <source>
        <dbReference type="PROSITE" id="PS51485"/>
    </source>
</evidence>
<evidence type="ECO:0000256" key="12">
    <source>
        <dbReference type="SAM" id="SignalP"/>
    </source>
</evidence>
<dbReference type="Gramene" id="TVU09944">
    <property type="protein sequence ID" value="TVU09944"/>
    <property type="gene ID" value="EJB05_43443"/>
</dbReference>
<evidence type="ECO:0000256" key="6">
    <source>
        <dbReference type="ARBA" id="ARBA00023180"/>
    </source>
</evidence>
<evidence type="ECO:0000313" key="15">
    <source>
        <dbReference type="Proteomes" id="UP000324897"/>
    </source>
</evidence>
<keyword evidence="6" id="KW-0325">Glycoprotein</keyword>
<keyword evidence="15" id="KW-1185">Reference proteome</keyword>
<feature type="transmembrane region" description="Helical" evidence="11">
    <location>
        <begin position="506"/>
        <end position="527"/>
    </location>
</feature>
<accession>A0A5J9TF55</accession>
<feature type="signal peptide" evidence="12">
    <location>
        <begin position="1"/>
        <end position="22"/>
    </location>
</feature>
<comment type="similarity">
    <text evidence="8">Belongs to the early nodulin-like (ENODL) family.</text>
</comment>
<evidence type="ECO:0000256" key="10">
    <source>
        <dbReference type="SAM" id="MobiDB-lite"/>
    </source>
</evidence>
<keyword evidence="2" id="KW-0336">GPI-anchor</keyword>
<feature type="transmembrane region" description="Helical" evidence="11">
    <location>
        <begin position="333"/>
        <end position="355"/>
    </location>
</feature>
<dbReference type="GO" id="GO:0098552">
    <property type="term" value="C:side of membrane"/>
    <property type="evidence" value="ECO:0007669"/>
    <property type="project" value="UniProtKB-KW"/>
</dbReference>